<dbReference type="GeneID" id="136810958"/>
<dbReference type="AlphaFoldDB" id="A0A7M5UZR6"/>
<dbReference type="EnsemblMetazoa" id="CLYHEMT003915.3">
    <property type="protein sequence ID" value="CLYHEMP003915.3"/>
    <property type="gene ID" value="CLYHEMG003915"/>
</dbReference>
<feature type="compositionally biased region" description="Basic and acidic residues" evidence="1">
    <location>
        <begin position="17"/>
        <end position="40"/>
    </location>
</feature>
<reference evidence="2" key="1">
    <citation type="submission" date="2021-01" db="UniProtKB">
        <authorList>
            <consortium name="EnsemblMetazoa"/>
        </authorList>
    </citation>
    <scope>IDENTIFICATION</scope>
</reference>
<feature type="compositionally biased region" description="Basic and acidic residues" evidence="1">
    <location>
        <begin position="130"/>
        <end position="146"/>
    </location>
</feature>
<sequence length="192" mass="21981">MSTSGNNKSKNAKRREKAREKKLNDLVEERKKHENEHQKVDPVVALKKQLAEAKSNGDHKLAAKLRQDLWVLQDASSGKNIQLESEEIAESMHRLNKVKVNDGLDLSKATSVSKPHKSEEQVSNDSIKNSLDEKSSVEKEVKKMRKKVEQINKLKQKQEEGEDMQQCQLDKLAKEESFLQELKQLEEQLASL</sequence>
<evidence type="ECO:0000313" key="2">
    <source>
        <dbReference type="EnsemblMetazoa" id="CLYHEMP003915.3"/>
    </source>
</evidence>
<feature type="region of interest" description="Disordered" evidence="1">
    <location>
        <begin position="107"/>
        <end position="146"/>
    </location>
</feature>
<evidence type="ECO:0000313" key="3">
    <source>
        <dbReference type="Proteomes" id="UP000594262"/>
    </source>
</evidence>
<feature type="region of interest" description="Disordered" evidence="1">
    <location>
        <begin position="1"/>
        <end position="43"/>
    </location>
</feature>
<dbReference type="RefSeq" id="XP_066923653.1">
    <property type="nucleotide sequence ID" value="XM_067067552.1"/>
</dbReference>
<keyword evidence="3" id="KW-1185">Reference proteome</keyword>
<accession>A0A7M5UZR6</accession>
<protein>
    <submittedName>
        <fullName evidence="2">Uncharacterized protein</fullName>
    </submittedName>
</protein>
<proteinExistence type="predicted"/>
<dbReference type="Proteomes" id="UP000594262">
    <property type="component" value="Unplaced"/>
</dbReference>
<organism evidence="2 3">
    <name type="scientific">Clytia hemisphaerica</name>
    <dbReference type="NCBI Taxonomy" id="252671"/>
    <lineage>
        <taxon>Eukaryota</taxon>
        <taxon>Metazoa</taxon>
        <taxon>Cnidaria</taxon>
        <taxon>Hydrozoa</taxon>
        <taxon>Hydroidolina</taxon>
        <taxon>Leptothecata</taxon>
        <taxon>Obeliida</taxon>
        <taxon>Clytiidae</taxon>
        <taxon>Clytia</taxon>
    </lineage>
</organism>
<dbReference type="OrthoDB" id="5985446at2759"/>
<evidence type="ECO:0000256" key="1">
    <source>
        <dbReference type="SAM" id="MobiDB-lite"/>
    </source>
</evidence>
<name>A0A7M5UZR6_9CNID</name>